<sequence>MIKIFLIALVLLFSVPSHSEILFPNDDIWVKVANQDFSKNLLRAENGDPRAQYLIARVFLFGNNEIGVDEDQDKGVYWMRKSADQGAAEAQYAMAMLYRNGVGLEKDAKKWEKYMTLAGEQNFSRAMIELSDAYRDGAAEIGVEPNEKKYVYWLRKEAEAGVPISIRNLAWRYREGLEVEKDIDKAFEWIMKGVQADDGAAQAYAAEFFENGLGTEKDLVKAYMLYDLSTGIGREAKQKLAKKMTDDQIREAIARSWQWQLEHGVVRPSSDGYQYRYPLEESD</sequence>
<feature type="chain" id="PRO_5032722533" description="Sel1 repeat family protein" evidence="1">
    <location>
        <begin position="20"/>
        <end position="283"/>
    </location>
</feature>
<evidence type="ECO:0000313" key="2">
    <source>
        <dbReference type="EMBL" id="MBB5321863.1"/>
    </source>
</evidence>
<organism evidence="2 3">
    <name type="scientific">Marinobacter oulmenensis</name>
    <dbReference type="NCBI Taxonomy" id="643747"/>
    <lineage>
        <taxon>Bacteria</taxon>
        <taxon>Pseudomonadati</taxon>
        <taxon>Pseudomonadota</taxon>
        <taxon>Gammaproteobacteria</taxon>
        <taxon>Pseudomonadales</taxon>
        <taxon>Marinobacteraceae</taxon>
        <taxon>Marinobacter</taxon>
    </lineage>
</organism>
<gene>
    <name evidence="2" type="ORF">HNR38_002358</name>
</gene>
<dbReference type="SMART" id="SM00671">
    <property type="entry name" value="SEL1"/>
    <property type="match status" value="5"/>
</dbReference>
<dbReference type="AlphaFoldDB" id="A0A840UCE7"/>
<dbReference type="SUPFAM" id="SSF81901">
    <property type="entry name" value="HCP-like"/>
    <property type="match status" value="1"/>
</dbReference>
<dbReference type="InterPro" id="IPR006597">
    <property type="entry name" value="Sel1-like"/>
</dbReference>
<dbReference type="InterPro" id="IPR011990">
    <property type="entry name" value="TPR-like_helical_dom_sf"/>
</dbReference>
<keyword evidence="3" id="KW-1185">Reference proteome</keyword>
<accession>A0A840UCE7</accession>
<dbReference type="PANTHER" id="PTHR43628:SF1">
    <property type="entry name" value="CHITIN SYNTHASE REGULATORY FACTOR 2-RELATED"/>
    <property type="match status" value="1"/>
</dbReference>
<dbReference type="PANTHER" id="PTHR43628">
    <property type="entry name" value="ACTIVATOR OF C KINASE PROTEIN 1-RELATED"/>
    <property type="match status" value="1"/>
</dbReference>
<reference evidence="2 3" key="1">
    <citation type="submission" date="2020-08" db="EMBL/GenBank/DDBJ databases">
        <title>Genomic Encyclopedia of Type Strains, Phase IV (KMG-IV): sequencing the most valuable type-strain genomes for metagenomic binning, comparative biology and taxonomic classification.</title>
        <authorList>
            <person name="Goeker M."/>
        </authorList>
    </citation>
    <scope>NUCLEOTIDE SEQUENCE [LARGE SCALE GENOMIC DNA]</scope>
    <source>
        <strain evidence="2 3">DSM 22359</strain>
    </source>
</reference>
<dbReference type="RefSeq" id="WP_183704375.1">
    <property type="nucleotide sequence ID" value="NZ_JACHFE010000006.1"/>
</dbReference>
<protein>
    <recommendedName>
        <fullName evidence="4">Sel1 repeat family protein</fullName>
    </recommendedName>
</protein>
<dbReference type="Proteomes" id="UP000591735">
    <property type="component" value="Unassembled WGS sequence"/>
</dbReference>
<dbReference type="Gene3D" id="1.25.40.10">
    <property type="entry name" value="Tetratricopeptide repeat domain"/>
    <property type="match status" value="1"/>
</dbReference>
<proteinExistence type="predicted"/>
<dbReference type="EMBL" id="JACHFE010000006">
    <property type="protein sequence ID" value="MBB5321863.1"/>
    <property type="molecule type" value="Genomic_DNA"/>
</dbReference>
<keyword evidence="1" id="KW-0732">Signal</keyword>
<dbReference type="Pfam" id="PF08238">
    <property type="entry name" value="Sel1"/>
    <property type="match status" value="5"/>
</dbReference>
<name>A0A840UCE7_9GAMM</name>
<comment type="caution">
    <text evidence="2">The sequence shown here is derived from an EMBL/GenBank/DDBJ whole genome shotgun (WGS) entry which is preliminary data.</text>
</comment>
<evidence type="ECO:0000256" key="1">
    <source>
        <dbReference type="SAM" id="SignalP"/>
    </source>
</evidence>
<evidence type="ECO:0008006" key="4">
    <source>
        <dbReference type="Google" id="ProtNLM"/>
    </source>
</evidence>
<dbReference type="InterPro" id="IPR052945">
    <property type="entry name" value="Mitotic_Regulator"/>
</dbReference>
<evidence type="ECO:0000313" key="3">
    <source>
        <dbReference type="Proteomes" id="UP000591735"/>
    </source>
</evidence>
<feature type="signal peptide" evidence="1">
    <location>
        <begin position="1"/>
        <end position="19"/>
    </location>
</feature>